<keyword evidence="6" id="KW-0808">Transferase</keyword>
<comment type="caution">
    <text evidence="6">The sequence shown here is derived from an EMBL/GenBank/DDBJ whole genome shotgun (WGS) entry which is preliminary data.</text>
</comment>
<keyword evidence="1 3" id="KW-0694">RNA-binding</keyword>
<organism evidence="6 7">
    <name type="scientific">Brachybacterium equifaecis</name>
    <dbReference type="NCBI Taxonomy" id="2910770"/>
    <lineage>
        <taxon>Bacteria</taxon>
        <taxon>Bacillati</taxon>
        <taxon>Actinomycetota</taxon>
        <taxon>Actinomycetes</taxon>
        <taxon>Micrococcales</taxon>
        <taxon>Dermabacteraceae</taxon>
        <taxon>Brachybacterium</taxon>
    </lineage>
</organism>
<dbReference type="Gene3D" id="3.10.290.10">
    <property type="entry name" value="RNA-binding S4 domain"/>
    <property type="match status" value="1"/>
</dbReference>
<dbReference type="PANTHER" id="PTHR32319:SF0">
    <property type="entry name" value="BACTERIAL HEMOLYSIN-LIKE PROTEIN"/>
    <property type="match status" value="1"/>
</dbReference>
<protein>
    <submittedName>
        <fullName evidence="6">TlyA family RNA methyltransferase</fullName>
    </submittedName>
</protein>
<evidence type="ECO:0000256" key="1">
    <source>
        <dbReference type="ARBA" id="ARBA00022884"/>
    </source>
</evidence>
<comment type="similarity">
    <text evidence="2">Belongs to the TlyA family.</text>
</comment>
<feature type="domain" description="RNA-binding S4" evidence="5">
    <location>
        <begin position="4"/>
        <end position="71"/>
    </location>
</feature>
<name>A0ABT0R0U3_9MICO</name>
<evidence type="ECO:0000256" key="3">
    <source>
        <dbReference type="PROSITE-ProRule" id="PRU00182"/>
    </source>
</evidence>
<dbReference type="InterPro" id="IPR002877">
    <property type="entry name" value="RNA_MeTrfase_FtsJ_dom"/>
</dbReference>
<evidence type="ECO:0000256" key="2">
    <source>
        <dbReference type="ARBA" id="ARBA00029460"/>
    </source>
</evidence>
<evidence type="ECO:0000313" key="6">
    <source>
        <dbReference type="EMBL" id="MCL6423532.1"/>
    </source>
</evidence>
<dbReference type="RefSeq" id="WP_249737603.1">
    <property type="nucleotide sequence ID" value="NZ_JAKNCJ010000003.1"/>
</dbReference>
<dbReference type="Proteomes" id="UP001203761">
    <property type="component" value="Unassembled WGS sequence"/>
</dbReference>
<dbReference type="SMART" id="SM00363">
    <property type="entry name" value="S4"/>
    <property type="match status" value="1"/>
</dbReference>
<evidence type="ECO:0000256" key="4">
    <source>
        <dbReference type="SAM" id="MobiDB-lite"/>
    </source>
</evidence>
<dbReference type="Pfam" id="PF01479">
    <property type="entry name" value="S4"/>
    <property type="match status" value="1"/>
</dbReference>
<dbReference type="GO" id="GO:0032259">
    <property type="term" value="P:methylation"/>
    <property type="evidence" value="ECO:0007669"/>
    <property type="project" value="UniProtKB-KW"/>
</dbReference>
<feature type="region of interest" description="Disordered" evidence="4">
    <location>
        <begin position="273"/>
        <end position="297"/>
    </location>
</feature>
<dbReference type="InterPro" id="IPR029063">
    <property type="entry name" value="SAM-dependent_MTases_sf"/>
</dbReference>
<dbReference type="InterPro" id="IPR047048">
    <property type="entry name" value="TlyA"/>
</dbReference>
<dbReference type="InterPro" id="IPR036986">
    <property type="entry name" value="S4_RNA-bd_sf"/>
</dbReference>
<dbReference type="PANTHER" id="PTHR32319">
    <property type="entry name" value="BACTERIAL HEMOLYSIN-LIKE PROTEIN"/>
    <property type="match status" value="1"/>
</dbReference>
<evidence type="ECO:0000313" key="7">
    <source>
        <dbReference type="Proteomes" id="UP001203761"/>
    </source>
</evidence>
<sequence>MSARRLDLALAEEGLARSRTHAQRIIAEGRARVDGAPALKPSHPVPEGAAVEVADVPDGIEYASRAAHKLAGALERLGVDPEGKRCLDAGASSGGFTDVLLRRGAARVIAVDIGRDQLAAHLRGHERLQIHDNTSIRGLRAQDVGGAADLITADLSFISLRTVLGDLAALSAPGADLVLMVKPQFEVGKAALPRTGVVSEPRERIRAVAGVAQAGLECGMSLLGVAQSDLPGQDGNLEYFVHLRAPRETPDAASAVPGEPVLERSAYDMIERAVSPLSTPSAPLRRAPEPTEGSRSA</sequence>
<dbReference type="PIRSF" id="PIRSF005578">
    <property type="entry name" value="TlyA"/>
    <property type="match status" value="1"/>
</dbReference>
<dbReference type="CDD" id="cd00165">
    <property type="entry name" value="S4"/>
    <property type="match status" value="1"/>
</dbReference>
<dbReference type="PROSITE" id="PS50889">
    <property type="entry name" value="S4"/>
    <property type="match status" value="1"/>
</dbReference>
<dbReference type="EMBL" id="JAKNCJ010000003">
    <property type="protein sequence ID" value="MCL6423532.1"/>
    <property type="molecule type" value="Genomic_DNA"/>
</dbReference>
<dbReference type="SUPFAM" id="SSF53335">
    <property type="entry name" value="S-adenosyl-L-methionine-dependent methyltransferases"/>
    <property type="match status" value="1"/>
</dbReference>
<dbReference type="Gene3D" id="3.40.50.150">
    <property type="entry name" value="Vaccinia Virus protein VP39"/>
    <property type="match status" value="1"/>
</dbReference>
<proteinExistence type="inferred from homology"/>
<dbReference type="GO" id="GO:0008168">
    <property type="term" value="F:methyltransferase activity"/>
    <property type="evidence" value="ECO:0007669"/>
    <property type="project" value="UniProtKB-KW"/>
</dbReference>
<dbReference type="InterPro" id="IPR002942">
    <property type="entry name" value="S4_RNA-bd"/>
</dbReference>
<accession>A0ABT0R0U3</accession>
<evidence type="ECO:0000259" key="5">
    <source>
        <dbReference type="SMART" id="SM00363"/>
    </source>
</evidence>
<keyword evidence="7" id="KW-1185">Reference proteome</keyword>
<dbReference type="SUPFAM" id="SSF55174">
    <property type="entry name" value="Alpha-L RNA-binding motif"/>
    <property type="match status" value="1"/>
</dbReference>
<dbReference type="CDD" id="cd02440">
    <property type="entry name" value="AdoMet_MTases"/>
    <property type="match status" value="1"/>
</dbReference>
<reference evidence="6" key="1">
    <citation type="submission" date="2022-02" db="EMBL/GenBank/DDBJ databases">
        <authorList>
            <person name="Lee M."/>
            <person name="Kim S.-J."/>
            <person name="Jung M.-Y."/>
        </authorList>
    </citation>
    <scope>NUCLEOTIDE SEQUENCE</scope>
    <source>
        <strain evidence="6">JHP9</strain>
    </source>
</reference>
<gene>
    <name evidence="6" type="ORF">Bequi_09065</name>
</gene>
<dbReference type="InterPro" id="IPR004538">
    <property type="entry name" value="Hemolysin_A/TlyA"/>
</dbReference>
<dbReference type="Pfam" id="PF01728">
    <property type="entry name" value="FtsJ"/>
    <property type="match status" value="1"/>
</dbReference>
<keyword evidence="6" id="KW-0489">Methyltransferase</keyword>